<evidence type="ECO:0000313" key="2">
    <source>
        <dbReference type="Proteomes" id="UP001055811"/>
    </source>
</evidence>
<reference evidence="2" key="1">
    <citation type="journal article" date="2022" name="Mol. Ecol. Resour.">
        <title>The genomes of chicory, endive, great burdock and yacon provide insights into Asteraceae palaeo-polyploidization history and plant inulin production.</title>
        <authorList>
            <person name="Fan W."/>
            <person name="Wang S."/>
            <person name="Wang H."/>
            <person name="Wang A."/>
            <person name="Jiang F."/>
            <person name="Liu H."/>
            <person name="Zhao H."/>
            <person name="Xu D."/>
            <person name="Zhang Y."/>
        </authorList>
    </citation>
    <scope>NUCLEOTIDE SEQUENCE [LARGE SCALE GENOMIC DNA]</scope>
    <source>
        <strain evidence="2">cv. Punajuju</strain>
    </source>
</reference>
<dbReference type="Proteomes" id="UP001055811">
    <property type="component" value="Linkage Group LG05"/>
</dbReference>
<evidence type="ECO:0000313" key="1">
    <source>
        <dbReference type="EMBL" id="KAI3737007.1"/>
    </source>
</evidence>
<dbReference type="EMBL" id="CM042013">
    <property type="protein sequence ID" value="KAI3737007.1"/>
    <property type="molecule type" value="Genomic_DNA"/>
</dbReference>
<reference evidence="1 2" key="2">
    <citation type="journal article" date="2022" name="Mol. Ecol. Resour.">
        <title>The genomes of chicory, endive, great burdock and yacon provide insights into Asteraceae paleo-polyploidization history and plant inulin production.</title>
        <authorList>
            <person name="Fan W."/>
            <person name="Wang S."/>
            <person name="Wang H."/>
            <person name="Wang A."/>
            <person name="Jiang F."/>
            <person name="Liu H."/>
            <person name="Zhao H."/>
            <person name="Xu D."/>
            <person name="Zhang Y."/>
        </authorList>
    </citation>
    <scope>NUCLEOTIDE SEQUENCE [LARGE SCALE GENOMIC DNA]</scope>
    <source>
        <strain evidence="2">cv. Punajuju</strain>
        <tissue evidence="1">Leaves</tissue>
    </source>
</reference>
<comment type="caution">
    <text evidence="1">The sequence shown here is derived from an EMBL/GenBank/DDBJ whole genome shotgun (WGS) entry which is preliminary data.</text>
</comment>
<proteinExistence type="predicted"/>
<protein>
    <submittedName>
        <fullName evidence="1">Uncharacterized protein</fullName>
    </submittedName>
</protein>
<accession>A0ACB9CSE9</accession>
<name>A0ACB9CSE9_CICIN</name>
<keyword evidence="2" id="KW-1185">Reference proteome</keyword>
<organism evidence="1 2">
    <name type="scientific">Cichorium intybus</name>
    <name type="common">Chicory</name>
    <dbReference type="NCBI Taxonomy" id="13427"/>
    <lineage>
        <taxon>Eukaryota</taxon>
        <taxon>Viridiplantae</taxon>
        <taxon>Streptophyta</taxon>
        <taxon>Embryophyta</taxon>
        <taxon>Tracheophyta</taxon>
        <taxon>Spermatophyta</taxon>
        <taxon>Magnoliopsida</taxon>
        <taxon>eudicotyledons</taxon>
        <taxon>Gunneridae</taxon>
        <taxon>Pentapetalae</taxon>
        <taxon>asterids</taxon>
        <taxon>campanulids</taxon>
        <taxon>Asterales</taxon>
        <taxon>Asteraceae</taxon>
        <taxon>Cichorioideae</taxon>
        <taxon>Cichorieae</taxon>
        <taxon>Cichoriinae</taxon>
        <taxon>Cichorium</taxon>
    </lineage>
</organism>
<sequence>MSLLYFALDYWIVESSELVEPDGMVKKVHNTDSNGSPFVRFKNLKDIYKAEDAMLQDGYHGTKNNNISTANEHTNLPFADRKTKERNSYIIEEDQPESLTNEDSCDKLTISQFMKKSKRKKRKASESLSTPKTDYDDSDLSQPLFKFRVKAPKISPKKIPVNESLLEFIKVKVEEASEVEYFECRESFHKDEVDAVYDVPTTFIASESGVIFVNDEFNSKKSEFFTNEVGICGVNKVSLDNSDDTKNNVQEITENVNQTPSVVEEDLTTSTSDYSQSQLTPNQVNCVSDVQDSDSTIDDVVCMEARSPLMSANDDADLNSLNSDNESLLPSNHDSEVNMSNCDYKTDIMSEVSEDKNSHDIEILKPERLPSTRKAISPTSQEKLCMAMKSTELLDDMDHYKCKEKLSFEEQPENKFSSANSDIEYNEPNVHLQQQQGKAAVLMGPGYAARYPRLSTGCTTVQGCSESAIAFSQRQMHDIESLASKLMSELNSMKAIVEEKLLFEAYRSPSLKNEADEVKTAIKTATKTEETAKKWLSMMARDCSRFCKIMKQNEDKDKENDTSSSGSGDAGMIEEKAVQRERKKISFADEAGGTLCDIKVYEVDQTSLDLKESPLE</sequence>
<gene>
    <name evidence="1" type="ORF">L2E82_26999</name>
</gene>